<dbReference type="Proteomes" id="UP000198504">
    <property type="component" value="Unassembled WGS sequence"/>
</dbReference>
<feature type="compositionally biased region" description="Low complexity" evidence="1">
    <location>
        <begin position="96"/>
        <end position="122"/>
    </location>
</feature>
<organism evidence="3 4">
    <name type="scientific">Microlunatus flavus</name>
    <dbReference type="NCBI Taxonomy" id="1036181"/>
    <lineage>
        <taxon>Bacteria</taxon>
        <taxon>Bacillati</taxon>
        <taxon>Actinomycetota</taxon>
        <taxon>Actinomycetes</taxon>
        <taxon>Propionibacteriales</taxon>
        <taxon>Propionibacteriaceae</taxon>
        <taxon>Microlunatus</taxon>
    </lineage>
</organism>
<keyword evidence="2" id="KW-0812">Transmembrane</keyword>
<reference evidence="4" key="1">
    <citation type="submission" date="2016-10" db="EMBL/GenBank/DDBJ databases">
        <authorList>
            <person name="Varghese N."/>
            <person name="Submissions S."/>
        </authorList>
    </citation>
    <scope>NUCLEOTIDE SEQUENCE [LARGE SCALE GENOMIC DNA]</scope>
    <source>
        <strain evidence="4">CGMCC 4.6856</strain>
    </source>
</reference>
<dbReference type="AlphaFoldDB" id="A0A1H9CUL5"/>
<dbReference type="STRING" id="1036181.SAMN05421756_102330"/>
<feature type="transmembrane region" description="Helical" evidence="2">
    <location>
        <begin position="27"/>
        <end position="45"/>
    </location>
</feature>
<dbReference type="RefSeq" id="WP_139209768.1">
    <property type="nucleotide sequence ID" value="NZ_FOFA01000002.1"/>
</dbReference>
<evidence type="ECO:0000256" key="1">
    <source>
        <dbReference type="SAM" id="MobiDB-lite"/>
    </source>
</evidence>
<accession>A0A1H9CUL5</accession>
<sequence length="122" mass="12511">MTASLVPLDITLFGWPEVPTTSPLAELGLLIGIPLVVILVVIAVSQGNKMMHESRRGPGPHADDPVWMGGRARSIMGGADDELPAITEGERRALEGSSASGSSSATTSATSESDAGGASARW</sequence>
<gene>
    <name evidence="3" type="ORF">SAMN05421756_102330</name>
</gene>
<proteinExistence type="predicted"/>
<feature type="region of interest" description="Disordered" evidence="1">
    <location>
        <begin position="51"/>
        <end position="122"/>
    </location>
</feature>
<feature type="compositionally biased region" description="Basic and acidic residues" evidence="1">
    <location>
        <begin position="51"/>
        <end position="64"/>
    </location>
</feature>
<protein>
    <submittedName>
        <fullName evidence="3">Uncharacterized protein</fullName>
    </submittedName>
</protein>
<dbReference type="OrthoDB" id="9859738at2"/>
<evidence type="ECO:0000313" key="4">
    <source>
        <dbReference type="Proteomes" id="UP000198504"/>
    </source>
</evidence>
<keyword evidence="2" id="KW-1133">Transmembrane helix</keyword>
<evidence type="ECO:0000313" key="3">
    <source>
        <dbReference type="EMBL" id="SEQ04777.1"/>
    </source>
</evidence>
<keyword evidence="2" id="KW-0472">Membrane</keyword>
<evidence type="ECO:0000256" key="2">
    <source>
        <dbReference type="SAM" id="Phobius"/>
    </source>
</evidence>
<keyword evidence="4" id="KW-1185">Reference proteome</keyword>
<name>A0A1H9CUL5_9ACTN</name>
<dbReference type="EMBL" id="FOFA01000002">
    <property type="protein sequence ID" value="SEQ04777.1"/>
    <property type="molecule type" value="Genomic_DNA"/>
</dbReference>